<evidence type="ECO:0000259" key="2">
    <source>
        <dbReference type="Pfam" id="PF14577"/>
    </source>
</evidence>
<dbReference type="AlphaFoldDB" id="A0A9Q0HFW4"/>
<name>A0A9Q0HFW4_9MAGN</name>
<dbReference type="Proteomes" id="UP001141806">
    <property type="component" value="Unassembled WGS sequence"/>
</dbReference>
<dbReference type="PANTHER" id="PTHR33232">
    <property type="entry name" value="PROTEIN SIEVE ELEMENT OCCLUSION B-LIKE"/>
    <property type="match status" value="1"/>
</dbReference>
<dbReference type="InterPro" id="IPR027944">
    <property type="entry name" value="SEO_C"/>
</dbReference>
<dbReference type="Gene3D" id="3.40.30.10">
    <property type="entry name" value="Glutaredoxin"/>
    <property type="match status" value="1"/>
</dbReference>
<gene>
    <name evidence="3" type="ORF">NE237_023849</name>
</gene>
<reference evidence="3" key="1">
    <citation type="journal article" date="2023" name="Plant J.">
        <title>The genome of the king protea, Protea cynaroides.</title>
        <authorList>
            <person name="Chang J."/>
            <person name="Duong T.A."/>
            <person name="Schoeman C."/>
            <person name="Ma X."/>
            <person name="Roodt D."/>
            <person name="Barker N."/>
            <person name="Li Z."/>
            <person name="Van de Peer Y."/>
            <person name="Mizrachi E."/>
        </authorList>
    </citation>
    <scope>NUCLEOTIDE SEQUENCE</scope>
    <source>
        <tissue evidence="3">Young leaves</tissue>
    </source>
</reference>
<sequence length="656" mass="76664">MAKFPTPDLEFSADEKEIIEKLEAKYVRKNRDVDNKHLMDVIKNIFHSCNLVKNGSPSPLVNADYDLIKDDIRYIINKLSWKITCNSACEMDVDKTVHELLDFLGEFSWDAIMVLILAVFAMQHGELVLLKQSTGENPTAKFVQTLKNPPSSLESNEELKLYVEEPLKNLVDQMLGVAEQLVQFKEQASIQKIELNSSVRKVFCIAAYQILQSVVKCISSTMEFGETGDKYRDFPTKIEQITSSCRFTTFRDYLKNSKFFELEYNGIIWTFKNANDVATILLNIFYAKGNLFRQFDGINKLKNVNLENFQGNFTVGFFITEFNVKEEDFSVLKDTYKQVKKKGFEVLWIPVVDQSIEWKDELVDDLEKVARKMPWWSLTSPLSSNNPVWWYIKQDWQFRRTPMLVVLDKYAKVIHTNALPMVNYWREEAFPFSMETEAKLWREKNPTITMIIEKMKPLPEGEIICVYGSQDMNWVHEFLCFINHLDVKDVEVKIITVYVGANRRKQKLLKFETENSIFWSEDMMLRFWRDLENVAASKMIQSRENLVDAIKNEFATILSYDYKKEGWALMFNESSKFIFSGKQLKYCWENKKYWIEKVNKGEDIMNAMTEYLQPSKLGREHCMHLAGPKASNNLVVACPECGRTMEKSFVYKCCVK</sequence>
<keyword evidence="4" id="KW-1185">Reference proteome</keyword>
<organism evidence="3 4">
    <name type="scientific">Protea cynaroides</name>
    <dbReference type="NCBI Taxonomy" id="273540"/>
    <lineage>
        <taxon>Eukaryota</taxon>
        <taxon>Viridiplantae</taxon>
        <taxon>Streptophyta</taxon>
        <taxon>Embryophyta</taxon>
        <taxon>Tracheophyta</taxon>
        <taxon>Spermatophyta</taxon>
        <taxon>Magnoliopsida</taxon>
        <taxon>Proteales</taxon>
        <taxon>Proteaceae</taxon>
        <taxon>Protea</taxon>
    </lineage>
</organism>
<comment type="caution">
    <text evidence="3">The sequence shown here is derived from an EMBL/GenBank/DDBJ whole genome shotgun (WGS) entry which is preliminary data.</text>
</comment>
<feature type="domain" description="Sieve element occlusion C-terminal" evidence="2">
    <location>
        <begin position="437"/>
        <end position="654"/>
    </location>
</feature>
<dbReference type="Pfam" id="PF14576">
    <property type="entry name" value="SEO_N"/>
    <property type="match status" value="1"/>
</dbReference>
<dbReference type="InterPro" id="IPR027942">
    <property type="entry name" value="SEO_N"/>
</dbReference>
<protein>
    <submittedName>
        <fullName evidence="3">Uncharacterized protein</fullName>
    </submittedName>
</protein>
<dbReference type="PANTHER" id="PTHR33232:SF20">
    <property type="entry name" value="PROTEIN SIEVE ELEMENT OCCLUSION B-LIKE"/>
    <property type="match status" value="1"/>
</dbReference>
<evidence type="ECO:0000313" key="4">
    <source>
        <dbReference type="Proteomes" id="UP001141806"/>
    </source>
</evidence>
<accession>A0A9Q0HFW4</accession>
<dbReference type="OrthoDB" id="1670392at2759"/>
<dbReference type="EMBL" id="JAMYWD010000008">
    <property type="protein sequence ID" value="KAJ4963910.1"/>
    <property type="molecule type" value="Genomic_DNA"/>
</dbReference>
<dbReference type="InterPro" id="IPR039299">
    <property type="entry name" value="SEOA"/>
</dbReference>
<feature type="domain" description="Sieve element occlusion N-terminal" evidence="1">
    <location>
        <begin position="14"/>
        <end position="232"/>
    </location>
</feature>
<dbReference type="Pfam" id="PF14577">
    <property type="entry name" value="SEO_C"/>
    <property type="match status" value="1"/>
</dbReference>
<dbReference type="GO" id="GO:0010088">
    <property type="term" value="P:phloem development"/>
    <property type="evidence" value="ECO:0007669"/>
    <property type="project" value="InterPro"/>
</dbReference>
<evidence type="ECO:0000313" key="3">
    <source>
        <dbReference type="EMBL" id="KAJ4963910.1"/>
    </source>
</evidence>
<evidence type="ECO:0000259" key="1">
    <source>
        <dbReference type="Pfam" id="PF14576"/>
    </source>
</evidence>
<proteinExistence type="predicted"/>